<dbReference type="EMBL" id="SNYH01000001">
    <property type="protein sequence ID" value="TDQ29867.1"/>
    <property type="molecule type" value="Genomic_DNA"/>
</dbReference>
<feature type="transmembrane region" description="Helical" evidence="1">
    <location>
        <begin position="6"/>
        <end position="22"/>
    </location>
</feature>
<dbReference type="RefSeq" id="WP_133534411.1">
    <property type="nucleotide sequence ID" value="NZ_SNYH01000001.1"/>
</dbReference>
<sequence>MEAAIVFMFLFAVIFGIFYLFYSTRNKERLALIEKGVDAKIFMQGEKKRSTLTGRVIILNLALLAMGIGVGVLLGALLSSLFGYSGPWETRPTDAIDSEVFFIASIFLCAGGALLIGFNQTKKLDNE</sequence>
<evidence type="ECO:0000313" key="3">
    <source>
        <dbReference type="EMBL" id="TDQ29867.1"/>
    </source>
</evidence>
<comment type="caution">
    <text evidence="3">The sequence shown here is derived from an EMBL/GenBank/DDBJ whole genome shotgun (WGS) entry which is preliminary data.</text>
</comment>
<feature type="domain" description="DUF6249" evidence="2">
    <location>
        <begin position="4"/>
        <end position="118"/>
    </location>
</feature>
<gene>
    <name evidence="3" type="ORF">DFQ07_0191</name>
</gene>
<evidence type="ECO:0000256" key="1">
    <source>
        <dbReference type="SAM" id="Phobius"/>
    </source>
</evidence>
<proteinExistence type="predicted"/>
<dbReference type="Proteomes" id="UP000295390">
    <property type="component" value="Unassembled WGS sequence"/>
</dbReference>
<protein>
    <recommendedName>
        <fullName evidence="2">DUF6249 domain-containing protein</fullName>
    </recommendedName>
</protein>
<feature type="transmembrane region" description="Helical" evidence="1">
    <location>
        <begin position="57"/>
        <end position="80"/>
    </location>
</feature>
<organism evidence="3 4">
    <name type="scientific">Tenacibaculum caenipelagi</name>
    <dbReference type="NCBI Taxonomy" id="1325435"/>
    <lineage>
        <taxon>Bacteria</taxon>
        <taxon>Pseudomonadati</taxon>
        <taxon>Bacteroidota</taxon>
        <taxon>Flavobacteriia</taxon>
        <taxon>Flavobacteriales</taxon>
        <taxon>Flavobacteriaceae</taxon>
        <taxon>Tenacibaculum</taxon>
    </lineage>
</organism>
<dbReference type="AlphaFoldDB" id="A0A4R6TK68"/>
<evidence type="ECO:0000259" key="2">
    <source>
        <dbReference type="Pfam" id="PF19762"/>
    </source>
</evidence>
<dbReference type="InterPro" id="IPR046216">
    <property type="entry name" value="DUF6249"/>
</dbReference>
<keyword evidence="1" id="KW-0812">Transmembrane</keyword>
<reference evidence="3 4" key="1">
    <citation type="submission" date="2019-03" db="EMBL/GenBank/DDBJ databases">
        <title>Genomic Encyclopedia of Type Strains, Phase III (KMG-III): the genomes of soil and plant-associated and newly described type strains.</title>
        <authorList>
            <person name="Whitman W."/>
        </authorList>
    </citation>
    <scope>NUCLEOTIDE SEQUENCE [LARGE SCALE GENOMIC DNA]</scope>
    <source>
        <strain evidence="3 4">CECT 8283</strain>
    </source>
</reference>
<evidence type="ECO:0000313" key="4">
    <source>
        <dbReference type="Proteomes" id="UP000295390"/>
    </source>
</evidence>
<keyword evidence="4" id="KW-1185">Reference proteome</keyword>
<feature type="transmembrane region" description="Helical" evidence="1">
    <location>
        <begin position="100"/>
        <end position="118"/>
    </location>
</feature>
<accession>A0A4R6TK68</accession>
<name>A0A4R6TK68_9FLAO</name>
<keyword evidence="1" id="KW-0472">Membrane</keyword>
<dbReference type="Pfam" id="PF19762">
    <property type="entry name" value="DUF6249"/>
    <property type="match status" value="1"/>
</dbReference>
<keyword evidence="1" id="KW-1133">Transmembrane helix</keyword>
<dbReference type="OrthoDB" id="679295at2"/>